<organism evidence="1 2">
    <name type="scientific">Actinidia chinensis var. chinensis</name>
    <name type="common">Chinese soft-hair kiwi</name>
    <dbReference type="NCBI Taxonomy" id="1590841"/>
    <lineage>
        <taxon>Eukaryota</taxon>
        <taxon>Viridiplantae</taxon>
        <taxon>Streptophyta</taxon>
        <taxon>Embryophyta</taxon>
        <taxon>Tracheophyta</taxon>
        <taxon>Spermatophyta</taxon>
        <taxon>Magnoliopsida</taxon>
        <taxon>eudicotyledons</taxon>
        <taxon>Gunneridae</taxon>
        <taxon>Pentapetalae</taxon>
        <taxon>asterids</taxon>
        <taxon>Ericales</taxon>
        <taxon>Actinidiaceae</taxon>
        <taxon>Actinidia</taxon>
    </lineage>
</organism>
<dbReference type="EMBL" id="NKQK01000015">
    <property type="protein sequence ID" value="PSS10354.1"/>
    <property type="molecule type" value="Genomic_DNA"/>
</dbReference>
<dbReference type="PANTHER" id="PTHR35131">
    <property type="entry name" value="EXPRESSED PROTEIN"/>
    <property type="match status" value="1"/>
</dbReference>
<gene>
    <name evidence="1" type="ORF">CEY00_Acc17447</name>
</gene>
<comment type="caution">
    <text evidence="1">The sequence shown here is derived from an EMBL/GenBank/DDBJ whole genome shotgun (WGS) entry which is preliminary data.</text>
</comment>
<dbReference type="OrthoDB" id="783264at2759"/>
<dbReference type="InParanoid" id="A0A2R6QLT0"/>
<dbReference type="AlphaFoldDB" id="A0A2R6QLT0"/>
<dbReference type="FunCoup" id="A0A2R6QLT0">
    <property type="interactions" value="32"/>
</dbReference>
<evidence type="ECO:0000313" key="1">
    <source>
        <dbReference type="EMBL" id="PSS10354.1"/>
    </source>
</evidence>
<sequence>MLHKPTTITTDEKMGTTAPVEVGTRGTVASLVMKEIEYFRGLELDRRPREHMVEGMGGSSRRNSNSWLSFAFVVMTWRRKKRRGGGGLLPRMCSAVEVADMNGISGFSYRNLKADVKKYDL</sequence>
<reference evidence="1 2" key="1">
    <citation type="submission" date="2017-07" db="EMBL/GenBank/DDBJ databases">
        <title>An improved, manually edited Actinidia chinensis var. chinensis (kiwifruit) genome highlights the challenges associated with draft genomes and gene prediction in plants.</title>
        <authorList>
            <person name="Pilkington S."/>
            <person name="Crowhurst R."/>
            <person name="Hilario E."/>
            <person name="Nardozza S."/>
            <person name="Fraser L."/>
            <person name="Peng Y."/>
            <person name="Gunaseelan K."/>
            <person name="Simpson R."/>
            <person name="Tahir J."/>
            <person name="Deroles S."/>
            <person name="Templeton K."/>
            <person name="Luo Z."/>
            <person name="Davy M."/>
            <person name="Cheng C."/>
            <person name="Mcneilage M."/>
            <person name="Scaglione D."/>
            <person name="Liu Y."/>
            <person name="Zhang Q."/>
            <person name="Datson P."/>
            <person name="De Silva N."/>
            <person name="Gardiner S."/>
            <person name="Bassett H."/>
            <person name="Chagne D."/>
            <person name="Mccallum J."/>
            <person name="Dzierzon H."/>
            <person name="Deng C."/>
            <person name="Wang Y.-Y."/>
            <person name="Barron N."/>
            <person name="Manako K."/>
            <person name="Bowen J."/>
            <person name="Foster T."/>
            <person name="Erridge Z."/>
            <person name="Tiffin H."/>
            <person name="Waite C."/>
            <person name="Davies K."/>
            <person name="Grierson E."/>
            <person name="Laing W."/>
            <person name="Kirk R."/>
            <person name="Chen X."/>
            <person name="Wood M."/>
            <person name="Montefiori M."/>
            <person name="Brummell D."/>
            <person name="Schwinn K."/>
            <person name="Catanach A."/>
            <person name="Fullerton C."/>
            <person name="Li D."/>
            <person name="Meiyalaghan S."/>
            <person name="Nieuwenhuizen N."/>
            <person name="Read N."/>
            <person name="Prakash R."/>
            <person name="Hunter D."/>
            <person name="Zhang H."/>
            <person name="Mckenzie M."/>
            <person name="Knabel M."/>
            <person name="Harris A."/>
            <person name="Allan A."/>
            <person name="Chen A."/>
            <person name="Janssen B."/>
            <person name="Plunkett B."/>
            <person name="Dwamena C."/>
            <person name="Voogd C."/>
            <person name="Leif D."/>
            <person name="Lafferty D."/>
            <person name="Souleyre E."/>
            <person name="Varkonyi-Gasic E."/>
            <person name="Gambi F."/>
            <person name="Hanley J."/>
            <person name="Yao J.-L."/>
            <person name="Cheung J."/>
            <person name="David K."/>
            <person name="Warren B."/>
            <person name="Marsh K."/>
            <person name="Snowden K."/>
            <person name="Lin-Wang K."/>
            <person name="Brian L."/>
            <person name="Martinez-Sanchez M."/>
            <person name="Wang M."/>
            <person name="Ileperuma N."/>
            <person name="Macnee N."/>
            <person name="Campin R."/>
            <person name="Mcatee P."/>
            <person name="Drummond R."/>
            <person name="Espley R."/>
            <person name="Ireland H."/>
            <person name="Wu R."/>
            <person name="Atkinson R."/>
            <person name="Karunairetnam S."/>
            <person name="Bulley S."/>
            <person name="Chunkath S."/>
            <person name="Hanley Z."/>
            <person name="Storey R."/>
            <person name="Thrimawithana A."/>
            <person name="Thomson S."/>
            <person name="David C."/>
            <person name="Testolin R."/>
        </authorList>
    </citation>
    <scope>NUCLEOTIDE SEQUENCE [LARGE SCALE GENOMIC DNA]</scope>
    <source>
        <strain evidence="2">cv. Red5</strain>
        <tissue evidence="1">Young leaf</tissue>
    </source>
</reference>
<name>A0A2R6QLT0_ACTCC</name>
<dbReference type="PANTHER" id="PTHR35131:SF1">
    <property type="entry name" value="EXPRESSED PROTEIN"/>
    <property type="match status" value="1"/>
</dbReference>
<dbReference type="Gramene" id="PSS10354">
    <property type="protein sequence ID" value="PSS10354"/>
    <property type="gene ID" value="CEY00_Acc17447"/>
</dbReference>
<dbReference type="Proteomes" id="UP000241394">
    <property type="component" value="Chromosome LG15"/>
</dbReference>
<keyword evidence="2" id="KW-1185">Reference proteome</keyword>
<protein>
    <submittedName>
        <fullName evidence="1">Delta-hexatoxin-Mg1a like</fullName>
    </submittedName>
</protein>
<evidence type="ECO:0000313" key="2">
    <source>
        <dbReference type="Proteomes" id="UP000241394"/>
    </source>
</evidence>
<reference evidence="2" key="2">
    <citation type="journal article" date="2018" name="BMC Genomics">
        <title>A manually annotated Actinidia chinensis var. chinensis (kiwifruit) genome highlights the challenges associated with draft genomes and gene prediction in plants.</title>
        <authorList>
            <person name="Pilkington S.M."/>
            <person name="Crowhurst R."/>
            <person name="Hilario E."/>
            <person name="Nardozza S."/>
            <person name="Fraser L."/>
            <person name="Peng Y."/>
            <person name="Gunaseelan K."/>
            <person name="Simpson R."/>
            <person name="Tahir J."/>
            <person name="Deroles S.C."/>
            <person name="Templeton K."/>
            <person name="Luo Z."/>
            <person name="Davy M."/>
            <person name="Cheng C."/>
            <person name="McNeilage M."/>
            <person name="Scaglione D."/>
            <person name="Liu Y."/>
            <person name="Zhang Q."/>
            <person name="Datson P."/>
            <person name="De Silva N."/>
            <person name="Gardiner S.E."/>
            <person name="Bassett H."/>
            <person name="Chagne D."/>
            <person name="McCallum J."/>
            <person name="Dzierzon H."/>
            <person name="Deng C."/>
            <person name="Wang Y.Y."/>
            <person name="Barron L."/>
            <person name="Manako K."/>
            <person name="Bowen J."/>
            <person name="Foster T.M."/>
            <person name="Erridge Z.A."/>
            <person name="Tiffin H."/>
            <person name="Waite C.N."/>
            <person name="Davies K.M."/>
            <person name="Grierson E.P."/>
            <person name="Laing W.A."/>
            <person name="Kirk R."/>
            <person name="Chen X."/>
            <person name="Wood M."/>
            <person name="Montefiori M."/>
            <person name="Brummell D.A."/>
            <person name="Schwinn K.E."/>
            <person name="Catanach A."/>
            <person name="Fullerton C."/>
            <person name="Li D."/>
            <person name="Meiyalaghan S."/>
            <person name="Nieuwenhuizen N."/>
            <person name="Read N."/>
            <person name="Prakash R."/>
            <person name="Hunter D."/>
            <person name="Zhang H."/>
            <person name="McKenzie M."/>
            <person name="Knabel M."/>
            <person name="Harris A."/>
            <person name="Allan A.C."/>
            <person name="Gleave A."/>
            <person name="Chen A."/>
            <person name="Janssen B.J."/>
            <person name="Plunkett B."/>
            <person name="Ampomah-Dwamena C."/>
            <person name="Voogd C."/>
            <person name="Leif D."/>
            <person name="Lafferty D."/>
            <person name="Souleyre E.J.F."/>
            <person name="Varkonyi-Gasic E."/>
            <person name="Gambi F."/>
            <person name="Hanley J."/>
            <person name="Yao J.L."/>
            <person name="Cheung J."/>
            <person name="David K.M."/>
            <person name="Warren B."/>
            <person name="Marsh K."/>
            <person name="Snowden K.C."/>
            <person name="Lin-Wang K."/>
            <person name="Brian L."/>
            <person name="Martinez-Sanchez M."/>
            <person name="Wang M."/>
            <person name="Ileperuma N."/>
            <person name="Macnee N."/>
            <person name="Campin R."/>
            <person name="McAtee P."/>
            <person name="Drummond R.S.M."/>
            <person name="Espley R.V."/>
            <person name="Ireland H.S."/>
            <person name="Wu R."/>
            <person name="Atkinson R.G."/>
            <person name="Karunairetnam S."/>
            <person name="Bulley S."/>
            <person name="Chunkath S."/>
            <person name="Hanley Z."/>
            <person name="Storey R."/>
            <person name="Thrimawithana A.H."/>
            <person name="Thomson S."/>
            <person name="David C."/>
            <person name="Testolin R."/>
            <person name="Huang H."/>
            <person name="Hellens R.P."/>
            <person name="Schaffer R.J."/>
        </authorList>
    </citation>
    <scope>NUCLEOTIDE SEQUENCE [LARGE SCALE GENOMIC DNA]</scope>
    <source>
        <strain evidence="2">cv. Red5</strain>
    </source>
</reference>
<accession>A0A2R6QLT0</accession>
<proteinExistence type="predicted"/>
<dbReference type="OMA" id="GFLPKIC"/>